<reference evidence="2 3" key="1">
    <citation type="submission" date="2018-06" db="EMBL/GenBank/DDBJ databases">
        <authorList>
            <consortium name="Pathogen Informatics"/>
            <person name="Doyle S."/>
        </authorList>
    </citation>
    <scope>NUCLEOTIDE SEQUENCE [LARGE SCALE GENOMIC DNA]</scope>
    <source>
        <strain evidence="2 3">NCTC13316</strain>
    </source>
</reference>
<evidence type="ECO:0000313" key="2">
    <source>
        <dbReference type="EMBL" id="STX81620.1"/>
    </source>
</evidence>
<dbReference type="PANTHER" id="PTHR43451:SF1">
    <property type="entry name" value="ACETYLTRANSFERASE"/>
    <property type="match status" value="1"/>
</dbReference>
<dbReference type="CDD" id="cd04301">
    <property type="entry name" value="NAT_SF"/>
    <property type="match status" value="1"/>
</dbReference>
<gene>
    <name evidence="2" type="ORF">NCTC13316_03493</name>
</gene>
<dbReference type="Proteomes" id="UP000254794">
    <property type="component" value="Unassembled WGS sequence"/>
</dbReference>
<dbReference type="GO" id="GO:0016747">
    <property type="term" value="F:acyltransferase activity, transferring groups other than amino-acyl groups"/>
    <property type="evidence" value="ECO:0007669"/>
    <property type="project" value="InterPro"/>
</dbReference>
<dbReference type="EMBL" id="UGOD01000006">
    <property type="protein sequence ID" value="STX81620.1"/>
    <property type="molecule type" value="Genomic_DNA"/>
</dbReference>
<dbReference type="OrthoDB" id="5355033at2"/>
<accession>A0A378KBA6</accession>
<dbReference type="PROSITE" id="PS51186">
    <property type="entry name" value="GNAT"/>
    <property type="match status" value="1"/>
</dbReference>
<dbReference type="Gene3D" id="3.40.630.30">
    <property type="match status" value="1"/>
</dbReference>
<dbReference type="RefSeq" id="WP_115332982.1">
    <property type="nucleotide sequence ID" value="NZ_CAAAHP010000008.1"/>
</dbReference>
<dbReference type="InterPro" id="IPR000182">
    <property type="entry name" value="GNAT_dom"/>
</dbReference>
<keyword evidence="3" id="KW-1185">Reference proteome</keyword>
<dbReference type="AlphaFoldDB" id="A0A378KBA6"/>
<dbReference type="InterPro" id="IPR016181">
    <property type="entry name" value="Acyl_CoA_acyltransferase"/>
</dbReference>
<keyword evidence="2" id="KW-0808">Transferase</keyword>
<sequence>MSEKIIIRQYDCNDAQDLVNIYYHTIHNINSKDYSEEQINIWAPSSSLDATGWKEKWEKIIPIVAQIGTKVVGFVEFESNGHIDCFYVHHEYQGCYIGSSLMKEIFNKANTLKLKQVFAEVNITAKPFFGSKGFKVIKKQNMNIRGVKLINFVMDNDKPHEYGRYSYE</sequence>
<dbReference type="Pfam" id="PF13673">
    <property type="entry name" value="Acetyltransf_10"/>
    <property type="match status" value="1"/>
</dbReference>
<feature type="domain" description="N-acetyltransferase" evidence="1">
    <location>
        <begin position="5"/>
        <end position="159"/>
    </location>
</feature>
<protein>
    <submittedName>
        <fullName evidence="2">N-acetyltransferase GCN5</fullName>
    </submittedName>
</protein>
<organism evidence="2 3">
    <name type="scientific">Legionella busanensis</name>
    <dbReference type="NCBI Taxonomy" id="190655"/>
    <lineage>
        <taxon>Bacteria</taxon>
        <taxon>Pseudomonadati</taxon>
        <taxon>Pseudomonadota</taxon>
        <taxon>Gammaproteobacteria</taxon>
        <taxon>Legionellales</taxon>
        <taxon>Legionellaceae</taxon>
        <taxon>Legionella</taxon>
    </lineage>
</organism>
<dbReference type="PANTHER" id="PTHR43451">
    <property type="entry name" value="ACETYLTRANSFERASE (GNAT) FAMILY PROTEIN"/>
    <property type="match status" value="1"/>
</dbReference>
<name>A0A378KBA6_9GAMM</name>
<dbReference type="InterPro" id="IPR052564">
    <property type="entry name" value="N-acetyltrans/Recomb-assoc"/>
</dbReference>
<proteinExistence type="predicted"/>
<evidence type="ECO:0000313" key="3">
    <source>
        <dbReference type="Proteomes" id="UP000254794"/>
    </source>
</evidence>
<dbReference type="SUPFAM" id="SSF55729">
    <property type="entry name" value="Acyl-CoA N-acyltransferases (Nat)"/>
    <property type="match status" value="1"/>
</dbReference>
<evidence type="ECO:0000259" key="1">
    <source>
        <dbReference type="PROSITE" id="PS51186"/>
    </source>
</evidence>